<keyword evidence="2" id="KW-1185">Reference proteome</keyword>
<dbReference type="AlphaFoldDB" id="A0A9W7ZNM9"/>
<name>A0A9W7ZNM9_9FUNG</name>
<dbReference type="Proteomes" id="UP001150538">
    <property type="component" value="Unassembled WGS sequence"/>
</dbReference>
<reference evidence="1" key="1">
    <citation type="submission" date="2022-07" db="EMBL/GenBank/DDBJ databases">
        <title>Phylogenomic reconstructions and comparative analyses of Kickxellomycotina fungi.</title>
        <authorList>
            <person name="Reynolds N.K."/>
            <person name="Stajich J.E."/>
            <person name="Barry K."/>
            <person name="Grigoriev I.V."/>
            <person name="Crous P."/>
            <person name="Smith M.E."/>
        </authorList>
    </citation>
    <scope>NUCLEOTIDE SEQUENCE</scope>
    <source>
        <strain evidence="1">NBRC 100468</strain>
    </source>
</reference>
<sequence>MQSEHQMLQLHPSRISDLSRDQINRIILILSVMGYTPFELTDDERYLIDPINFDESIGSIIDMRGELYYGAKQKHQNSSTCSIDRCPNCEEIAKFDEKLNQVVNFFSTTTIIVEKIAMHLYNNMPQLGMSDDVEIAYKRCKMAVFNMQDVENEAVANDGYNLKGGYRGCVVTYLKELVECVVQYGIVVGSNDLKLLECLSSITGQK</sequence>
<protein>
    <submittedName>
        <fullName evidence="1">Uncharacterized protein</fullName>
    </submittedName>
</protein>
<proteinExistence type="predicted"/>
<dbReference type="EMBL" id="JANBPU010000782">
    <property type="protein sequence ID" value="KAJ1909289.1"/>
    <property type="molecule type" value="Genomic_DNA"/>
</dbReference>
<gene>
    <name evidence="1" type="ORF">H4219_006423</name>
</gene>
<organism evidence="1 2">
    <name type="scientific">Mycoemilia scoparia</name>
    <dbReference type="NCBI Taxonomy" id="417184"/>
    <lineage>
        <taxon>Eukaryota</taxon>
        <taxon>Fungi</taxon>
        <taxon>Fungi incertae sedis</taxon>
        <taxon>Zoopagomycota</taxon>
        <taxon>Kickxellomycotina</taxon>
        <taxon>Kickxellomycetes</taxon>
        <taxon>Kickxellales</taxon>
        <taxon>Kickxellaceae</taxon>
        <taxon>Mycoemilia</taxon>
    </lineage>
</organism>
<accession>A0A9W7ZNM9</accession>
<evidence type="ECO:0000313" key="1">
    <source>
        <dbReference type="EMBL" id="KAJ1909289.1"/>
    </source>
</evidence>
<comment type="caution">
    <text evidence="1">The sequence shown here is derived from an EMBL/GenBank/DDBJ whole genome shotgun (WGS) entry which is preliminary data.</text>
</comment>
<evidence type="ECO:0000313" key="2">
    <source>
        <dbReference type="Proteomes" id="UP001150538"/>
    </source>
</evidence>